<protein>
    <submittedName>
        <fullName evidence="1">Uncharacterized protein</fullName>
    </submittedName>
</protein>
<dbReference type="Proteomes" id="UP000193689">
    <property type="component" value="Unassembled WGS sequence"/>
</dbReference>
<reference evidence="1 2" key="1">
    <citation type="submission" date="2016-07" db="EMBL/GenBank/DDBJ databases">
        <title>Pervasive Adenine N6-methylation of Active Genes in Fungi.</title>
        <authorList>
            <consortium name="DOE Joint Genome Institute"/>
            <person name="Mondo S.J."/>
            <person name="Dannebaum R.O."/>
            <person name="Kuo R.C."/>
            <person name="Labutti K."/>
            <person name="Haridas S."/>
            <person name="Kuo A."/>
            <person name="Salamov A."/>
            <person name="Ahrendt S.R."/>
            <person name="Lipzen A."/>
            <person name="Sullivan W."/>
            <person name="Andreopoulos W.B."/>
            <person name="Clum A."/>
            <person name="Lindquist E."/>
            <person name="Daum C."/>
            <person name="Ramamoorthy G.K."/>
            <person name="Gryganskyi A."/>
            <person name="Culley D."/>
            <person name="Magnuson J.K."/>
            <person name="James T.Y."/>
            <person name="O'Malley M.A."/>
            <person name="Stajich J.E."/>
            <person name="Spatafora J.W."/>
            <person name="Visel A."/>
            <person name="Grigoriev I.V."/>
        </authorList>
    </citation>
    <scope>NUCLEOTIDE SEQUENCE [LARGE SCALE GENOMIC DNA]</scope>
    <source>
        <strain evidence="1 2">CBS 129021</strain>
    </source>
</reference>
<name>A0A1Y2E5I7_9PEZI</name>
<organism evidence="1 2">
    <name type="scientific">Pseudomassariella vexata</name>
    <dbReference type="NCBI Taxonomy" id="1141098"/>
    <lineage>
        <taxon>Eukaryota</taxon>
        <taxon>Fungi</taxon>
        <taxon>Dikarya</taxon>
        <taxon>Ascomycota</taxon>
        <taxon>Pezizomycotina</taxon>
        <taxon>Sordariomycetes</taxon>
        <taxon>Xylariomycetidae</taxon>
        <taxon>Amphisphaeriales</taxon>
        <taxon>Pseudomassariaceae</taxon>
        <taxon>Pseudomassariella</taxon>
    </lineage>
</organism>
<sequence length="356" mass="39581">MQEISNSKPSMTESIEDLLYSAMRHIDQMKQQVMAEYAQLMPESVDNGIANDTSKDKRGRSLKTFKAAVGRLNRHTNDAIVELQDHLGLTPKSSEGARIVPLPALDKNHPLNQNLQLYEHTGYWRYKLSQRGQIDNTQFSSPVICIHDGSPIQSGPNTCFLLLPTLKNVIILQHAYARFLRLKHCLIDEFLKTSPSTSVYQLSKKSKYPYENTTLVNVSKRHRFNEMLDVLYVATGSTVGAKKDYCTMYLITTSADGTDAYTGVMNGYQVQKSTVQETDIALPATEATIQGLYKLYMELKAATARKSASGTAGTDGVAGLIQMSMDISLGNKGKETVGRVVEVANSRKKRKITEDD</sequence>
<dbReference type="AlphaFoldDB" id="A0A1Y2E5I7"/>
<evidence type="ECO:0000313" key="1">
    <source>
        <dbReference type="EMBL" id="ORY66604.1"/>
    </source>
</evidence>
<gene>
    <name evidence="1" type="ORF">BCR38DRAFT_512835</name>
</gene>
<evidence type="ECO:0000313" key="2">
    <source>
        <dbReference type="Proteomes" id="UP000193689"/>
    </source>
</evidence>
<dbReference type="RefSeq" id="XP_040717568.1">
    <property type="nucleotide sequence ID" value="XM_040865050.1"/>
</dbReference>
<dbReference type="OrthoDB" id="4755243at2759"/>
<keyword evidence="2" id="KW-1185">Reference proteome</keyword>
<dbReference type="GeneID" id="63781262"/>
<dbReference type="InParanoid" id="A0A1Y2E5I7"/>
<dbReference type="EMBL" id="MCFJ01000005">
    <property type="protein sequence ID" value="ORY66604.1"/>
    <property type="molecule type" value="Genomic_DNA"/>
</dbReference>
<comment type="caution">
    <text evidence="1">The sequence shown here is derived from an EMBL/GenBank/DDBJ whole genome shotgun (WGS) entry which is preliminary data.</text>
</comment>
<proteinExistence type="predicted"/>
<accession>A0A1Y2E5I7</accession>